<feature type="region of interest" description="Disordered" evidence="4">
    <location>
        <begin position="86"/>
        <end position="109"/>
    </location>
</feature>
<feature type="transmembrane region" description="Helical" evidence="5">
    <location>
        <begin position="49"/>
        <end position="71"/>
    </location>
</feature>
<dbReference type="AlphaFoldDB" id="A0A7J6QJD1"/>
<sequence length="109" mass="11039">MGVQLSDEGALSTGAVAAAPFLAGATAGLVCDATVFPMDTIRVRQQARYGALSTVAAALALFASVLAASVAQETRLVLGRLCRRASTTSHSGALRTLAEPGRKGSGQHL</sequence>
<reference evidence="6 7" key="1">
    <citation type="submission" date="2020-04" db="EMBL/GenBank/DDBJ databases">
        <title>Perkinsus olseni comparative genomics.</title>
        <authorList>
            <person name="Bogema D.R."/>
        </authorList>
    </citation>
    <scope>NUCLEOTIDE SEQUENCE [LARGE SCALE GENOMIC DNA]</scope>
    <source>
        <strain evidence="6">ATCC PRA-205</strain>
    </source>
</reference>
<comment type="caution">
    <text evidence="6">The sequence shown here is derived from an EMBL/GenBank/DDBJ whole genome shotgun (WGS) entry which is preliminary data.</text>
</comment>
<dbReference type="InterPro" id="IPR018108">
    <property type="entry name" value="MCP_transmembrane"/>
</dbReference>
<accession>A0A7J6QJD1</accession>
<keyword evidence="3 5" id="KW-0472">Membrane</keyword>
<dbReference type="Gene3D" id="1.50.40.10">
    <property type="entry name" value="Mitochondrial carrier domain"/>
    <property type="match status" value="1"/>
</dbReference>
<evidence type="ECO:0000256" key="4">
    <source>
        <dbReference type="SAM" id="MobiDB-lite"/>
    </source>
</evidence>
<proteinExistence type="predicted"/>
<comment type="subcellular location">
    <subcellularLocation>
        <location evidence="1">Membrane</location>
        <topology evidence="1">Multi-pass membrane protein</topology>
    </subcellularLocation>
</comment>
<dbReference type="Pfam" id="PF00153">
    <property type="entry name" value="Mito_carr"/>
    <property type="match status" value="1"/>
</dbReference>
<evidence type="ECO:0000256" key="2">
    <source>
        <dbReference type="ARBA" id="ARBA00022692"/>
    </source>
</evidence>
<feature type="transmembrane region" description="Helical" evidence="5">
    <location>
        <begin position="15"/>
        <end position="37"/>
    </location>
</feature>
<evidence type="ECO:0000313" key="7">
    <source>
        <dbReference type="Proteomes" id="UP000574390"/>
    </source>
</evidence>
<keyword evidence="2 5" id="KW-0812">Transmembrane</keyword>
<evidence type="ECO:0000256" key="1">
    <source>
        <dbReference type="ARBA" id="ARBA00004141"/>
    </source>
</evidence>
<dbReference type="InterPro" id="IPR023395">
    <property type="entry name" value="MCP_dom_sf"/>
</dbReference>
<evidence type="ECO:0000256" key="3">
    <source>
        <dbReference type="ARBA" id="ARBA00023136"/>
    </source>
</evidence>
<dbReference type="EMBL" id="JABANM010029315">
    <property type="protein sequence ID" value="KAF4708211.1"/>
    <property type="molecule type" value="Genomic_DNA"/>
</dbReference>
<organism evidence="6 7">
    <name type="scientific">Perkinsus olseni</name>
    <name type="common">Perkinsus atlanticus</name>
    <dbReference type="NCBI Taxonomy" id="32597"/>
    <lineage>
        <taxon>Eukaryota</taxon>
        <taxon>Sar</taxon>
        <taxon>Alveolata</taxon>
        <taxon>Perkinsozoa</taxon>
        <taxon>Perkinsea</taxon>
        <taxon>Perkinsida</taxon>
        <taxon>Perkinsidae</taxon>
        <taxon>Perkinsus</taxon>
    </lineage>
</organism>
<dbReference type="GO" id="GO:0016020">
    <property type="term" value="C:membrane"/>
    <property type="evidence" value="ECO:0007669"/>
    <property type="project" value="UniProtKB-SubCell"/>
</dbReference>
<evidence type="ECO:0000313" key="6">
    <source>
        <dbReference type="EMBL" id="KAF4708211.1"/>
    </source>
</evidence>
<gene>
    <name evidence="6" type="ORF">FOZ62_014475</name>
</gene>
<evidence type="ECO:0000256" key="5">
    <source>
        <dbReference type="SAM" id="Phobius"/>
    </source>
</evidence>
<dbReference type="Proteomes" id="UP000574390">
    <property type="component" value="Unassembled WGS sequence"/>
</dbReference>
<protein>
    <submittedName>
        <fullName evidence="6">Uncharacterized protein</fullName>
    </submittedName>
</protein>
<dbReference type="SUPFAM" id="SSF103506">
    <property type="entry name" value="Mitochondrial carrier"/>
    <property type="match status" value="1"/>
</dbReference>
<keyword evidence="5" id="KW-1133">Transmembrane helix</keyword>
<feature type="non-terminal residue" evidence="6">
    <location>
        <position position="109"/>
    </location>
</feature>
<name>A0A7J6QJD1_PEROL</name>